<protein>
    <submittedName>
        <fullName evidence="2">Uncharacterized protein</fullName>
    </submittedName>
</protein>
<dbReference type="OrthoDB" id="654716at2759"/>
<dbReference type="Proteomes" id="UP000326396">
    <property type="component" value="Linkage Group LG4"/>
</dbReference>
<proteinExistence type="predicted"/>
<name>A0A5N6N073_9ASTR</name>
<gene>
    <name evidence="2" type="ORF">E3N88_28337</name>
</gene>
<organism evidence="2 3">
    <name type="scientific">Mikania micrantha</name>
    <name type="common">bitter vine</name>
    <dbReference type="NCBI Taxonomy" id="192012"/>
    <lineage>
        <taxon>Eukaryota</taxon>
        <taxon>Viridiplantae</taxon>
        <taxon>Streptophyta</taxon>
        <taxon>Embryophyta</taxon>
        <taxon>Tracheophyta</taxon>
        <taxon>Spermatophyta</taxon>
        <taxon>Magnoliopsida</taxon>
        <taxon>eudicotyledons</taxon>
        <taxon>Gunneridae</taxon>
        <taxon>Pentapetalae</taxon>
        <taxon>asterids</taxon>
        <taxon>campanulids</taxon>
        <taxon>Asterales</taxon>
        <taxon>Asteraceae</taxon>
        <taxon>Asteroideae</taxon>
        <taxon>Heliantheae alliance</taxon>
        <taxon>Eupatorieae</taxon>
        <taxon>Mikania</taxon>
    </lineage>
</organism>
<evidence type="ECO:0000256" key="1">
    <source>
        <dbReference type="SAM" id="MobiDB-lite"/>
    </source>
</evidence>
<dbReference type="AlphaFoldDB" id="A0A5N6N073"/>
<dbReference type="EMBL" id="SZYD01000014">
    <property type="protein sequence ID" value="KAD4179746.1"/>
    <property type="molecule type" value="Genomic_DNA"/>
</dbReference>
<evidence type="ECO:0000313" key="3">
    <source>
        <dbReference type="Proteomes" id="UP000326396"/>
    </source>
</evidence>
<feature type="compositionally biased region" description="Basic and acidic residues" evidence="1">
    <location>
        <begin position="49"/>
        <end position="66"/>
    </location>
</feature>
<comment type="caution">
    <text evidence="2">The sequence shown here is derived from an EMBL/GenBank/DDBJ whole genome shotgun (WGS) entry which is preliminary data.</text>
</comment>
<reference evidence="2 3" key="1">
    <citation type="submission" date="2019-05" db="EMBL/GenBank/DDBJ databases">
        <title>Mikania micrantha, genome provides insights into the molecular mechanism of rapid growth.</title>
        <authorList>
            <person name="Liu B."/>
        </authorList>
    </citation>
    <scope>NUCLEOTIDE SEQUENCE [LARGE SCALE GENOMIC DNA]</scope>
    <source>
        <strain evidence="2">NLD-2019</strain>
        <tissue evidence="2">Leaf</tissue>
    </source>
</reference>
<feature type="region of interest" description="Disordered" evidence="1">
    <location>
        <begin position="49"/>
        <end position="79"/>
    </location>
</feature>
<sequence>MVAEPFLAGVVVGGRGERTEEKGRLVQLTAWNAGFPTGRSRVMVVGLLEKKRGGEKQEGKREQEKSKKARRGGYNDESWDEPMKAYKVMYHGDQDRTERWPVDPGVDRKASAYINVKTNKWNNVETYRADDQLMT</sequence>
<evidence type="ECO:0000313" key="2">
    <source>
        <dbReference type="EMBL" id="KAD4179746.1"/>
    </source>
</evidence>
<accession>A0A5N6N073</accession>
<keyword evidence="3" id="KW-1185">Reference proteome</keyword>